<organism evidence="2 3">
    <name type="scientific">Triplophysa tibetana</name>
    <dbReference type="NCBI Taxonomy" id="1572043"/>
    <lineage>
        <taxon>Eukaryota</taxon>
        <taxon>Metazoa</taxon>
        <taxon>Chordata</taxon>
        <taxon>Craniata</taxon>
        <taxon>Vertebrata</taxon>
        <taxon>Euteleostomi</taxon>
        <taxon>Actinopterygii</taxon>
        <taxon>Neopterygii</taxon>
        <taxon>Teleostei</taxon>
        <taxon>Ostariophysi</taxon>
        <taxon>Cypriniformes</taxon>
        <taxon>Nemacheilidae</taxon>
        <taxon>Triplophysa</taxon>
    </lineage>
</organism>
<accession>A0A5A9NA68</accession>
<evidence type="ECO:0000256" key="1">
    <source>
        <dbReference type="SAM" id="MobiDB-lite"/>
    </source>
</evidence>
<keyword evidence="3" id="KW-1185">Reference proteome</keyword>
<feature type="region of interest" description="Disordered" evidence="1">
    <location>
        <begin position="46"/>
        <end position="99"/>
    </location>
</feature>
<dbReference type="AlphaFoldDB" id="A0A5A9NA68"/>
<comment type="caution">
    <text evidence="2">The sequence shown here is derived from an EMBL/GenBank/DDBJ whole genome shotgun (WGS) entry which is preliminary data.</text>
</comment>
<evidence type="ECO:0000313" key="2">
    <source>
        <dbReference type="EMBL" id="KAA0705207.1"/>
    </source>
</evidence>
<sequence>MFVGSVRHNTRRAVKHIKASAFGLSFHFVCVPGADQQKDAQLQLLASSTAQPSGKTTQANHSNDSAGPAHRTHQPIGEHTATAWPSPLDHSSNQSAEQDSAELLYRLKHQSASSALERCGQYILSPYRFLTACLELLLLGSTRKVQD</sequence>
<feature type="compositionally biased region" description="Polar residues" evidence="1">
    <location>
        <begin position="47"/>
        <end position="65"/>
    </location>
</feature>
<name>A0A5A9NA68_9TELE</name>
<gene>
    <name evidence="2" type="ORF">E1301_Tti023567</name>
</gene>
<dbReference type="EMBL" id="SOYY01000021">
    <property type="protein sequence ID" value="KAA0705207.1"/>
    <property type="molecule type" value="Genomic_DNA"/>
</dbReference>
<reference evidence="2 3" key="1">
    <citation type="journal article" date="2019" name="Mol. Ecol. Resour.">
        <title>Chromosome-level genome assembly of Triplophysa tibetana, a fish adapted to the harsh high-altitude environment of the Tibetan Plateau.</title>
        <authorList>
            <person name="Yang X."/>
            <person name="Liu H."/>
            <person name="Ma Z."/>
            <person name="Zou Y."/>
            <person name="Zou M."/>
            <person name="Mao Y."/>
            <person name="Li X."/>
            <person name="Wang H."/>
            <person name="Chen T."/>
            <person name="Wang W."/>
            <person name="Yang R."/>
        </authorList>
    </citation>
    <scope>NUCLEOTIDE SEQUENCE [LARGE SCALE GENOMIC DNA]</scope>
    <source>
        <strain evidence="2">TTIB1903HZAU</strain>
        <tissue evidence="2">Muscle</tissue>
    </source>
</reference>
<feature type="compositionally biased region" description="Polar residues" evidence="1">
    <location>
        <begin position="89"/>
        <end position="98"/>
    </location>
</feature>
<dbReference type="Proteomes" id="UP000324632">
    <property type="component" value="Chromosome 21"/>
</dbReference>
<protein>
    <submittedName>
        <fullName evidence="2">Uncharacterized protein</fullName>
    </submittedName>
</protein>
<evidence type="ECO:0000313" key="3">
    <source>
        <dbReference type="Proteomes" id="UP000324632"/>
    </source>
</evidence>
<proteinExistence type="predicted"/>